<gene>
    <name evidence="1" type="ORF">PECAL_2P07980</name>
</gene>
<reference evidence="1" key="1">
    <citation type="submission" date="2021-11" db="EMBL/GenBank/DDBJ databases">
        <authorList>
            <consortium name="Genoscope - CEA"/>
            <person name="William W."/>
        </authorList>
    </citation>
    <scope>NUCLEOTIDE SEQUENCE</scope>
</reference>
<comment type="caution">
    <text evidence="1">The sequence shown here is derived from an EMBL/GenBank/DDBJ whole genome shotgun (WGS) entry which is preliminary data.</text>
</comment>
<protein>
    <submittedName>
        <fullName evidence="1">Uncharacterized protein</fullName>
    </submittedName>
</protein>
<proteinExistence type="predicted"/>
<dbReference type="Proteomes" id="UP000789595">
    <property type="component" value="Unassembled WGS sequence"/>
</dbReference>
<accession>A0A8J2SCA6</accession>
<sequence length="156" mass="16525">MSSWMKTLQSGANKVGNEAAKLKLYAEISLLKGDIKSLKEAWGVTCFDLYSQGDANGVNASHAKQLVKIREKEAKVQAKIVELNKLKAPKEPVVVDSTPIAVPIAEVPPPTQTMAVPVPPDASPGQQIAVVLPDGKTVQAVVPPNATPGTVFHIQV</sequence>
<evidence type="ECO:0000313" key="1">
    <source>
        <dbReference type="EMBL" id="CAH0367761.1"/>
    </source>
</evidence>
<dbReference type="EMBL" id="CAKKNE010000002">
    <property type="protein sequence ID" value="CAH0367761.1"/>
    <property type="molecule type" value="Genomic_DNA"/>
</dbReference>
<organism evidence="1 2">
    <name type="scientific">Pelagomonas calceolata</name>
    <dbReference type="NCBI Taxonomy" id="35677"/>
    <lineage>
        <taxon>Eukaryota</taxon>
        <taxon>Sar</taxon>
        <taxon>Stramenopiles</taxon>
        <taxon>Ochrophyta</taxon>
        <taxon>Pelagophyceae</taxon>
        <taxon>Pelagomonadales</taxon>
        <taxon>Pelagomonadaceae</taxon>
        <taxon>Pelagomonas</taxon>
    </lineage>
</organism>
<dbReference type="AlphaFoldDB" id="A0A8J2SCA6"/>
<name>A0A8J2SCA6_9STRA</name>
<keyword evidence="2" id="KW-1185">Reference proteome</keyword>
<evidence type="ECO:0000313" key="2">
    <source>
        <dbReference type="Proteomes" id="UP000789595"/>
    </source>
</evidence>